<dbReference type="AlphaFoldDB" id="A0AA40B1Q5"/>
<accession>A0AA40B1Q5</accession>
<organism evidence="1 2">
    <name type="scientific">Lasiosphaeris hirsuta</name>
    <dbReference type="NCBI Taxonomy" id="260670"/>
    <lineage>
        <taxon>Eukaryota</taxon>
        <taxon>Fungi</taxon>
        <taxon>Dikarya</taxon>
        <taxon>Ascomycota</taxon>
        <taxon>Pezizomycotina</taxon>
        <taxon>Sordariomycetes</taxon>
        <taxon>Sordariomycetidae</taxon>
        <taxon>Sordariales</taxon>
        <taxon>Lasiosphaeriaceae</taxon>
        <taxon>Lasiosphaeris</taxon>
    </lineage>
</organism>
<comment type="caution">
    <text evidence="1">The sequence shown here is derived from an EMBL/GenBank/DDBJ whole genome shotgun (WGS) entry which is preliminary data.</text>
</comment>
<dbReference type="EMBL" id="JAUKUA010000002">
    <property type="protein sequence ID" value="KAK0726039.1"/>
    <property type="molecule type" value="Genomic_DNA"/>
</dbReference>
<protein>
    <submittedName>
        <fullName evidence="1">Uncharacterized protein</fullName>
    </submittedName>
</protein>
<gene>
    <name evidence="1" type="ORF">B0H67DRAFT_572197</name>
</gene>
<dbReference type="Proteomes" id="UP001172102">
    <property type="component" value="Unassembled WGS sequence"/>
</dbReference>
<evidence type="ECO:0000313" key="1">
    <source>
        <dbReference type="EMBL" id="KAK0726039.1"/>
    </source>
</evidence>
<keyword evidence="2" id="KW-1185">Reference proteome</keyword>
<sequence>MGDDGKRAIESAAVCPYHMSHHPPIFHPSNRPCSLTPCPALIDPPSPPMLGPFPIPSLLPFSHSHPRGLQVPTGWGIT</sequence>
<proteinExistence type="predicted"/>
<reference evidence="1" key="1">
    <citation type="submission" date="2023-06" db="EMBL/GenBank/DDBJ databases">
        <title>Genome-scale phylogeny and comparative genomics of the fungal order Sordariales.</title>
        <authorList>
            <consortium name="Lawrence Berkeley National Laboratory"/>
            <person name="Hensen N."/>
            <person name="Bonometti L."/>
            <person name="Westerberg I."/>
            <person name="Brannstrom I.O."/>
            <person name="Guillou S."/>
            <person name="Cros-Aarteil S."/>
            <person name="Calhoun S."/>
            <person name="Haridas S."/>
            <person name="Kuo A."/>
            <person name="Mondo S."/>
            <person name="Pangilinan J."/>
            <person name="Riley R."/>
            <person name="Labutti K."/>
            <person name="Andreopoulos B."/>
            <person name="Lipzen A."/>
            <person name="Chen C."/>
            <person name="Yanf M."/>
            <person name="Daum C."/>
            <person name="Ng V."/>
            <person name="Clum A."/>
            <person name="Steindorff A."/>
            <person name="Ohm R."/>
            <person name="Martin F."/>
            <person name="Silar P."/>
            <person name="Natvig D."/>
            <person name="Lalanne C."/>
            <person name="Gautier V."/>
            <person name="Ament-Velasquez S.L."/>
            <person name="Kruys A."/>
            <person name="Hutchinson M.I."/>
            <person name="Powell A.J."/>
            <person name="Barry K."/>
            <person name="Miller A.N."/>
            <person name="Grigoriev I.V."/>
            <person name="Debuchy R."/>
            <person name="Gladieux P."/>
            <person name="Thoren M.H."/>
            <person name="Johannesson H."/>
        </authorList>
    </citation>
    <scope>NUCLEOTIDE SEQUENCE</scope>
    <source>
        <strain evidence="1">SMH4607-1</strain>
    </source>
</reference>
<name>A0AA40B1Q5_9PEZI</name>
<evidence type="ECO:0000313" key="2">
    <source>
        <dbReference type="Proteomes" id="UP001172102"/>
    </source>
</evidence>